<proteinExistence type="inferred from homology"/>
<dbReference type="InterPro" id="IPR041166">
    <property type="entry name" value="Rubredoxin_2"/>
</dbReference>
<evidence type="ECO:0000259" key="14">
    <source>
        <dbReference type="PROSITE" id="PS50162"/>
    </source>
</evidence>
<evidence type="ECO:0000256" key="8">
    <source>
        <dbReference type="ARBA" id="ARBA00023016"/>
    </source>
</evidence>
<comment type="similarity">
    <text evidence="11 13">Belongs to the RecA family. RadA subfamily.</text>
</comment>
<evidence type="ECO:0000256" key="12">
    <source>
        <dbReference type="NCBIfam" id="TIGR00416"/>
    </source>
</evidence>
<comment type="function">
    <text evidence="11">Plays a role in repairing double-strand DNA breaks, probably involving stabilizing or processing branched DNA or blocked replication forks.</text>
</comment>
<dbReference type="GO" id="GO:0005829">
    <property type="term" value="C:cytosol"/>
    <property type="evidence" value="ECO:0007669"/>
    <property type="project" value="TreeGrafter"/>
</dbReference>
<dbReference type="CDD" id="cd01121">
    <property type="entry name" value="RadA_SMS_N"/>
    <property type="match status" value="1"/>
</dbReference>
<dbReference type="NCBIfam" id="TIGR00416">
    <property type="entry name" value="sms"/>
    <property type="match status" value="1"/>
</dbReference>
<dbReference type="InterPro" id="IPR027417">
    <property type="entry name" value="P-loop_NTPase"/>
</dbReference>
<evidence type="ECO:0000256" key="2">
    <source>
        <dbReference type="ARBA" id="ARBA00022741"/>
    </source>
</evidence>
<dbReference type="FunFam" id="3.40.50.300:FF:000050">
    <property type="entry name" value="DNA repair protein RadA"/>
    <property type="match status" value="1"/>
</dbReference>
<gene>
    <name evidence="11" type="primary">radA</name>
    <name evidence="15" type="ORF">SAMN04488087_2036</name>
</gene>
<keyword evidence="6 13" id="KW-0862">Zinc</keyword>
<keyword evidence="10 11" id="KW-0234">DNA repair</keyword>
<keyword evidence="9 11" id="KW-0238">DNA-binding</keyword>
<feature type="short sequence motif" description="RadA KNRFG motif" evidence="11">
    <location>
        <begin position="252"/>
        <end position="256"/>
    </location>
</feature>
<comment type="function">
    <text evidence="13">DNA-dependent ATPase involved in processing of recombination intermediates, plays a role in repairing DNA breaks. Stimulates the branch migration of RecA-mediated strand transfer reactions, allowing the 3' invading strand to extend heteroduplex DNA faster. Binds ssDNA in the presence of ADP but not other nucleotides, has ATPase activity that is stimulated by ssDNA and various branched DNA structures, but inhibited by SSB. Does not have RecA's homology-searching function.</text>
</comment>
<evidence type="ECO:0000313" key="15">
    <source>
        <dbReference type="EMBL" id="SHK80874.1"/>
    </source>
</evidence>
<name>A0A1M6VHQ2_9BACT</name>
<dbReference type="PRINTS" id="PR01874">
    <property type="entry name" value="DNAREPAIRADA"/>
</dbReference>
<dbReference type="Gene3D" id="3.30.230.10">
    <property type="match status" value="1"/>
</dbReference>
<dbReference type="AlphaFoldDB" id="A0A1M6VHQ2"/>
<dbReference type="Pfam" id="PF18073">
    <property type="entry name" value="Zn_ribbon_LapB"/>
    <property type="match status" value="1"/>
</dbReference>
<dbReference type="SMART" id="SM00382">
    <property type="entry name" value="AAA"/>
    <property type="match status" value="1"/>
</dbReference>
<keyword evidence="5" id="KW-0378">Hydrolase</keyword>
<dbReference type="EMBL" id="FRAU01000006">
    <property type="protein sequence ID" value="SHK80874.1"/>
    <property type="molecule type" value="Genomic_DNA"/>
</dbReference>
<dbReference type="OrthoDB" id="9803906at2"/>
<dbReference type="InterPro" id="IPR003593">
    <property type="entry name" value="AAA+_ATPase"/>
</dbReference>
<dbReference type="PANTHER" id="PTHR32472:SF10">
    <property type="entry name" value="DNA REPAIR PROTEIN RADA-LIKE PROTEIN"/>
    <property type="match status" value="1"/>
</dbReference>
<evidence type="ECO:0000256" key="11">
    <source>
        <dbReference type="HAMAP-Rule" id="MF_01498"/>
    </source>
</evidence>
<dbReference type="GO" id="GO:0005524">
    <property type="term" value="F:ATP binding"/>
    <property type="evidence" value="ECO:0007669"/>
    <property type="project" value="UniProtKB-UniRule"/>
</dbReference>
<protein>
    <recommendedName>
        <fullName evidence="11 12">DNA repair protein RadA</fullName>
    </recommendedName>
</protein>
<evidence type="ECO:0000256" key="4">
    <source>
        <dbReference type="ARBA" id="ARBA00022771"/>
    </source>
</evidence>
<evidence type="ECO:0000256" key="3">
    <source>
        <dbReference type="ARBA" id="ARBA00022763"/>
    </source>
</evidence>
<evidence type="ECO:0000256" key="9">
    <source>
        <dbReference type="ARBA" id="ARBA00023125"/>
    </source>
</evidence>
<dbReference type="GO" id="GO:0016787">
    <property type="term" value="F:hydrolase activity"/>
    <property type="evidence" value="ECO:0007669"/>
    <property type="project" value="UniProtKB-KW"/>
</dbReference>
<organism evidence="15 16">
    <name type="scientific">Rhodothermus profundi</name>
    <dbReference type="NCBI Taxonomy" id="633813"/>
    <lineage>
        <taxon>Bacteria</taxon>
        <taxon>Pseudomonadati</taxon>
        <taxon>Rhodothermota</taxon>
        <taxon>Rhodothermia</taxon>
        <taxon>Rhodothermales</taxon>
        <taxon>Rhodothermaceae</taxon>
        <taxon>Rhodothermus</taxon>
    </lineage>
</organism>
<evidence type="ECO:0000256" key="10">
    <source>
        <dbReference type="ARBA" id="ARBA00023204"/>
    </source>
</evidence>
<dbReference type="GO" id="GO:0003684">
    <property type="term" value="F:damaged DNA binding"/>
    <property type="evidence" value="ECO:0007669"/>
    <property type="project" value="InterPro"/>
</dbReference>
<dbReference type="PANTHER" id="PTHR32472">
    <property type="entry name" value="DNA REPAIR PROTEIN RADA"/>
    <property type="match status" value="1"/>
</dbReference>
<comment type="domain">
    <text evidence="11">The middle region has homology to RecA with ATPase motifs including the RadA KNRFG motif, while the C-terminus is homologous to Lon protease.</text>
</comment>
<reference evidence="16" key="1">
    <citation type="submission" date="2016-11" db="EMBL/GenBank/DDBJ databases">
        <authorList>
            <person name="Varghese N."/>
            <person name="Submissions S."/>
        </authorList>
    </citation>
    <scope>NUCLEOTIDE SEQUENCE [LARGE SCALE GENOMIC DNA]</scope>
    <source>
        <strain evidence="16">DSM 22212</strain>
    </source>
</reference>
<feature type="binding site" evidence="11">
    <location>
        <begin position="97"/>
        <end position="104"/>
    </location>
    <ligand>
        <name>ATP</name>
        <dbReference type="ChEBI" id="CHEBI:30616"/>
    </ligand>
</feature>
<keyword evidence="2 11" id="KW-0547">Nucleotide-binding</keyword>
<dbReference type="PROSITE" id="PS50162">
    <property type="entry name" value="RECA_2"/>
    <property type="match status" value="1"/>
</dbReference>
<dbReference type="InterPro" id="IPR020588">
    <property type="entry name" value="RecA_ATP-bd"/>
</dbReference>
<keyword evidence="3 11" id="KW-0227">DNA damage</keyword>
<keyword evidence="16" id="KW-1185">Reference proteome</keyword>
<dbReference type="GO" id="GO:0140664">
    <property type="term" value="F:ATP-dependent DNA damage sensor activity"/>
    <property type="evidence" value="ECO:0007669"/>
    <property type="project" value="InterPro"/>
</dbReference>
<keyword evidence="1 11" id="KW-0479">Metal-binding</keyword>
<feature type="region of interest" description="Lon-protease-like" evidence="11">
    <location>
        <begin position="351"/>
        <end position="453"/>
    </location>
</feature>
<evidence type="ECO:0000256" key="13">
    <source>
        <dbReference type="RuleBase" id="RU003555"/>
    </source>
</evidence>
<dbReference type="Pfam" id="PF13481">
    <property type="entry name" value="AAA_25"/>
    <property type="match status" value="1"/>
</dbReference>
<evidence type="ECO:0000256" key="6">
    <source>
        <dbReference type="ARBA" id="ARBA00022833"/>
    </source>
</evidence>
<evidence type="ECO:0000256" key="5">
    <source>
        <dbReference type="ARBA" id="ARBA00022801"/>
    </source>
</evidence>
<dbReference type="InterPro" id="IPR004504">
    <property type="entry name" value="DNA_repair_RadA"/>
</dbReference>
<dbReference type="GO" id="GO:0008270">
    <property type="term" value="F:zinc ion binding"/>
    <property type="evidence" value="ECO:0007669"/>
    <property type="project" value="UniProtKB-KW"/>
</dbReference>
<dbReference type="InterPro" id="IPR020568">
    <property type="entry name" value="Ribosomal_Su5_D2-typ_SF"/>
</dbReference>
<evidence type="ECO:0000256" key="7">
    <source>
        <dbReference type="ARBA" id="ARBA00022840"/>
    </source>
</evidence>
<accession>A0A1M6VHQ2</accession>
<dbReference type="InterPro" id="IPR014721">
    <property type="entry name" value="Ribsml_uS5_D2-typ_fold_subgr"/>
</dbReference>
<dbReference type="GO" id="GO:0000725">
    <property type="term" value="P:recombinational repair"/>
    <property type="evidence" value="ECO:0007669"/>
    <property type="project" value="UniProtKB-UniRule"/>
</dbReference>
<keyword evidence="8 11" id="KW-0346">Stress response</keyword>
<dbReference type="HAMAP" id="MF_01498">
    <property type="entry name" value="RadA_bact"/>
    <property type="match status" value="1"/>
</dbReference>
<dbReference type="SUPFAM" id="SSF52540">
    <property type="entry name" value="P-loop containing nucleoside triphosphate hydrolases"/>
    <property type="match status" value="1"/>
</dbReference>
<evidence type="ECO:0000313" key="16">
    <source>
        <dbReference type="Proteomes" id="UP000185812"/>
    </source>
</evidence>
<dbReference type="SUPFAM" id="SSF54211">
    <property type="entry name" value="Ribosomal protein S5 domain 2-like"/>
    <property type="match status" value="1"/>
</dbReference>
<keyword evidence="4 13" id="KW-0863">Zinc-finger</keyword>
<keyword evidence="7 11" id="KW-0067">ATP-binding</keyword>
<dbReference type="RefSeq" id="WP_072715864.1">
    <property type="nucleotide sequence ID" value="NZ_FRAU01000006.1"/>
</dbReference>
<dbReference type="Proteomes" id="UP000185812">
    <property type="component" value="Unassembled WGS sequence"/>
</dbReference>
<evidence type="ECO:0000256" key="1">
    <source>
        <dbReference type="ARBA" id="ARBA00022723"/>
    </source>
</evidence>
<dbReference type="Gene3D" id="3.40.50.300">
    <property type="entry name" value="P-loop containing nucleotide triphosphate hydrolases"/>
    <property type="match status" value="1"/>
</dbReference>
<sequence length="453" mass="49399">MARSSSRYVCQACGYEAPRWMGRCPDCGGWNTLVEEARPRPVRARVPQRRAEAPSADPVPLSAVPLDEEARLVTGVAELDRVLGGGIVPGSLILLAGDPGIGKSTLMTELARYLPDRRVLYVTGEESVRQVRLRARRLGIEGENLLLLAETNLEAILEAARRAKPEVLVIDSIQTVYRPELESAPGSVSQVRESAALLMHYAKTTHVPVFLVGHVTKEGAIAGPRVLEHMVDTVLYFEGDRHHAYRILRAVKNRFGATHEIGVFEMHETGLRAVDNPSELFLSERRYGTSGSTVVCTLEGTRPVLVEIQALVTPTAYGTPQRNATGFDYRRLQMLLAVLEKREGLRLAAHDVFVNVVGGLRLEEPAADLGVLVAVASSFRDIPADTGTVLIGEVGLGGEIRGVGQLDVRLREAARLGFRQALVPAHHLKGLLRPDGLEVVGVRSLHEALDYVL</sequence>
<dbReference type="STRING" id="633813.SAMN04488087_2036"/>
<feature type="domain" description="RecA family profile 1" evidence="14">
    <location>
        <begin position="68"/>
        <end position="215"/>
    </location>
</feature>